<dbReference type="Pfam" id="PF14302">
    <property type="entry name" value="DUF4377"/>
    <property type="match status" value="1"/>
</dbReference>
<evidence type="ECO:0000259" key="2">
    <source>
        <dbReference type="Pfam" id="PF14302"/>
    </source>
</evidence>
<dbReference type="InterPro" id="IPR025485">
    <property type="entry name" value="DUF4377"/>
</dbReference>
<dbReference type="EMBL" id="BAABDS010000032">
    <property type="protein sequence ID" value="GAA3713247.1"/>
    <property type="molecule type" value="Genomic_DNA"/>
</dbReference>
<feature type="domain" description="DUF4377" evidence="2">
    <location>
        <begin position="38"/>
        <end position="109"/>
    </location>
</feature>
<keyword evidence="4" id="KW-1185">Reference proteome</keyword>
<feature type="signal peptide" evidence="1">
    <location>
        <begin position="1"/>
        <end position="19"/>
    </location>
</feature>
<evidence type="ECO:0000313" key="3">
    <source>
        <dbReference type="EMBL" id="GAA3713247.1"/>
    </source>
</evidence>
<dbReference type="RefSeq" id="WP_344964783.1">
    <property type="nucleotide sequence ID" value="NZ_BAABDS010000032.1"/>
</dbReference>
<organism evidence="3 4">
    <name type="scientific">Oceanisphaera sediminis</name>
    <dbReference type="NCBI Taxonomy" id="981381"/>
    <lineage>
        <taxon>Bacteria</taxon>
        <taxon>Pseudomonadati</taxon>
        <taxon>Pseudomonadota</taxon>
        <taxon>Gammaproteobacteria</taxon>
        <taxon>Aeromonadales</taxon>
        <taxon>Aeromonadaceae</taxon>
        <taxon>Oceanisphaera</taxon>
    </lineage>
</organism>
<keyword evidence="1" id="KW-0732">Signal</keyword>
<proteinExistence type="predicted"/>
<dbReference type="PROSITE" id="PS51257">
    <property type="entry name" value="PROKAR_LIPOPROTEIN"/>
    <property type="match status" value="1"/>
</dbReference>
<evidence type="ECO:0000256" key="1">
    <source>
        <dbReference type="SAM" id="SignalP"/>
    </source>
</evidence>
<comment type="caution">
    <text evidence="3">The sequence shown here is derived from an EMBL/GenBank/DDBJ whole genome shotgun (WGS) entry which is preliminary data.</text>
</comment>
<protein>
    <recommendedName>
        <fullName evidence="2">DUF4377 domain-containing protein</fullName>
    </recommendedName>
</protein>
<gene>
    <name evidence="3" type="ORF">GCM10022421_20620</name>
</gene>
<sequence length="114" mass="12463">MKKRITALLALLLAGCSTGGEPTVGGDAEATAKVMIFTVGPQRVDCVGVGPMQCLVVDGGLFYDRIQGFEFEPGYQQTLRVERRQRFTPATAPADASLYQYRLLQVLDKQKARP</sequence>
<evidence type="ECO:0000313" key="4">
    <source>
        <dbReference type="Proteomes" id="UP001501479"/>
    </source>
</evidence>
<feature type="chain" id="PRO_5046139321" description="DUF4377 domain-containing protein" evidence="1">
    <location>
        <begin position="20"/>
        <end position="114"/>
    </location>
</feature>
<name>A0ABP7E223_9GAMM</name>
<accession>A0ABP7E223</accession>
<dbReference type="Proteomes" id="UP001501479">
    <property type="component" value="Unassembled WGS sequence"/>
</dbReference>
<reference evidence="4" key="1">
    <citation type="journal article" date="2019" name="Int. J. Syst. Evol. Microbiol.">
        <title>The Global Catalogue of Microorganisms (GCM) 10K type strain sequencing project: providing services to taxonomists for standard genome sequencing and annotation.</title>
        <authorList>
            <consortium name="The Broad Institute Genomics Platform"/>
            <consortium name="The Broad Institute Genome Sequencing Center for Infectious Disease"/>
            <person name="Wu L."/>
            <person name="Ma J."/>
        </authorList>
    </citation>
    <scope>NUCLEOTIDE SEQUENCE [LARGE SCALE GENOMIC DNA]</scope>
    <source>
        <strain evidence="4">JCM 17329</strain>
    </source>
</reference>